<evidence type="ECO:0000256" key="2">
    <source>
        <dbReference type="ARBA" id="ARBA00022475"/>
    </source>
</evidence>
<keyword evidence="8" id="KW-1185">Reference proteome</keyword>
<feature type="transmembrane region" description="Helical" evidence="6">
    <location>
        <begin position="39"/>
        <end position="60"/>
    </location>
</feature>
<comment type="caution">
    <text evidence="7">The sequence shown here is derived from an EMBL/GenBank/DDBJ whole genome shotgun (WGS) entry which is preliminary data.</text>
</comment>
<dbReference type="EMBL" id="QURN01000002">
    <property type="protein sequence ID" value="RFC69187.1"/>
    <property type="molecule type" value="Genomic_DNA"/>
</dbReference>
<keyword evidence="2" id="KW-1003">Cell membrane</keyword>
<feature type="non-terminal residue" evidence="7">
    <location>
        <position position="187"/>
    </location>
</feature>
<dbReference type="GO" id="GO:0005886">
    <property type="term" value="C:plasma membrane"/>
    <property type="evidence" value="ECO:0007669"/>
    <property type="project" value="UniProtKB-SubCell"/>
</dbReference>
<keyword evidence="5 6" id="KW-0472">Membrane</keyword>
<feature type="transmembrane region" description="Helical" evidence="6">
    <location>
        <begin position="12"/>
        <end position="33"/>
    </location>
</feature>
<dbReference type="Pfam" id="PF03706">
    <property type="entry name" value="LPG_synthase_TM"/>
    <property type="match status" value="1"/>
</dbReference>
<feature type="transmembrane region" description="Helical" evidence="6">
    <location>
        <begin position="118"/>
        <end position="143"/>
    </location>
</feature>
<comment type="subcellular location">
    <subcellularLocation>
        <location evidence="1">Cell membrane</location>
        <topology evidence="1">Multi-pass membrane protein</topology>
    </subcellularLocation>
</comment>
<name>A0A371XIZ2_9HYPH</name>
<proteinExistence type="predicted"/>
<sequence>MERNILGKSAITLITIAVILAYALFVEWAWGWASILQGWQAVGLGAVLGAVALLVSTYFVRAHRIHDYFPNETRGRFFWLFRVTQVHNLLNTMLPFRLGETSFPLLMRSEFGVPVARGAAALLVMRLLDMQALLAAAGIGLVSHTGYTWWAWVLWLTFLIAPVLLFPLRNVVMRSADNVLPARLSHI</sequence>
<dbReference type="InterPro" id="IPR022791">
    <property type="entry name" value="L-PG_synthase/AglD"/>
</dbReference>
<evidence type="ECO:0000256" key="4">
    <source>
        <dbReference type="ARBA" id="ARBA00022989"/>
    </source>
</evidence>
<evidence type="ECO:0000256" key="1">
    <source>
        <dbReference type="ARBA" id="ARBA00004651"/>
    </source>
</evidence>
<protein>
    <submittedName>
        <fullName evidence="7">UPF0104 family protein</fullName>
    </submittedName>
</protein>
<evidence type="ECO:0000256" key="6">
    <source>
        <dbReference type="SAM" id="Phobius"/>
    </source>
</evidence>
<feature type="transmembrane region" description="Helical" evidence="6">
    <location>
        <begin position="149"/>
        <end position="168"/>
    </location>
</feature>
<evidence type="ECO:0000256" key="3">
    <source>
        <dbReference type="ARBA" id="ARBA00022692"/>
    </source>
</evidence>
<keyword evidence="3 6" id="KW-0812">Transmembrane</keyword>
<organism evidence="7 8">
    <name type="scientific">Mesorhizobium denitrificans</name>
    <dbReference type="NCBI Taxonomy" id="2294114"/>
    <lineage>
        <taxon>Bacteria</taxon>
        <taxon>Pseudomonadati</taxon>
        <taxon>Pseudomonadota</taxon>
        <taxon>Alphaproteobacteria</taxon>
        <taxon>Hyphomicrobiales</taxon>
        <taxon>Phyllobacteriaceae</taxon>
        <taxon>Mesorhizobium</taxon>
    </lineage>
</organism>
<reference evidence="8" key="1">
    <citation type="submission" date="2018-08" db="EMBL/GenBank/DDBJ databases">
        <authorList>
            <person name="Im W.T."/>
        </authorList>
    </citation>
    <scope>NUCLEOTIDE SEQUENCE [LARGE SCALE GENOMIC DNA]</scope>
    <source>
        <strain evidence="8">LA-28</strain>
    </source>
</reference>
<evidence type="ECO:0000313" key="7">
    <source>
        <dbReference type="EMBL" id="RFC69187.1"/>
    </source>
</evidence>
<gene>
    <name evidence="7" type="ORF">DY251_03475</name>
</gene>
<dbReference type="AlphaFoldDB" id="A0A371XIZ2"/>
<accession>A0A371XIZ2</accession>
<evidence type="ECO:0000256" key="5">
    <source>
        <dbReference type="ARBA" id="ARBA00023136"/>
    </source>
</evidence>
<dbReference type="Proteomes" id="UP000262379">
    <property type="component" value="Unassembled WGS sequence"/>
</dbReference>
<evidence type="ECO:0000313" key="8">
    <source>
        <dbReference type="Proteomes" id="UP000262379"/>
    </source>
</evidence>
<keyword evidence="4 6" id="KW-1133">Transmembrane helix</keyword>